<keyword evidence="2" id="KW-0521">NADP</keyword>
<evidence type="ECO:0000256" key="1">
    <source>
        <dbReference type="ARBA" id="ARBA00006484"/>
    </source>
</evidence>
<dbReference type="PANTHER" id="PTHR43976">
    <property type="entry name" value="SHORT CHAIN DEHYDROGENASE"/>
    <property type="match status" value="1"/>
</dbReference>
<dbReference type="InterPro" id="IPR002347">
    <property type="entry name" value="SDR_fam"/>
</dbReference>
<accession>A0A8H7TT05</accession>
<dbReference type="AlphaFoldDB" id="A0A8H7TT05"/>
<evidence type="ECO:0000313" key="5">
    <source>
        <dbReference type="EMBL" id="KAF9755732.1"/>
    </source>
</evidence>
<evidence type="ECO:0000256" key="3">
    <source>
        <dbReference type="ARBA" id="ARBA00023002"/>
    </source>
</evidence>
<dbReference type="EMBL" id="JADCTT010000003">
    <property type="protein sequence ID" value="KAF9755732.1"/>
    <property type="molecule type" value="Genomic_DNA"/>
</dbReference>
<dbReference type="SUPFAM" id="SSF51735">
    <property type="entry name" value="NAD(P)-binding Rossmann-fold domains"/>
    <property type="match status" value="1"/>
</dbReference>
<dbReference type="Proteomes" id="UP000616885">
    <property type="component" value="Unassembled WGS sequence"/>
</dbReference>
<dbReference type="CDD" id="cd05374">
    <property type="entry name" value="17beta-HSD-like_SDR_c"/>
    <property type="match status" value="1"/>
</dbReference>
<dbReference type="PROSITE" id="PS00061">
    <property type="entry name" value="ADH_SHORT"/>
    <property type="match status" value="1"/>
</dbReference>
<comment type="similarity">
    <text evidence="1 4">Belongs to the short-chain dehydrogenases/reductases (SDR) family.</text>
</comment>
<dbReference type="GO" id="GO:0016491">
    <property type="term" value="F:oxidoreductase activity"/>
    <property type="evidence" value="ECO:0007669"/>
    <property type="project" value="UniProtKB-KW"/>
</dbReference>
<dbReference type="Gene3D" id="3.40.50.720">
    <property type="entry name" value="NAD(P)-binding Rossmann-like Domain"/>
    <property type="match status" value="1"/>
</dbReference>
<dbReference type="PANTHER" id="PTHR43976:SF16">
    <property type="entry name" value="SHORT-CHAIN DEHYDROGENASE_REDUCTASE FAMILY PROTEIN"/>
    <property type="match status" value="1"/>
</dbReference>
<gene>
    <name evidence="5" type="ORF">IM811_011173</name>
</gene>
<dbReference type="PRINTS" id="PR00081">
    <property type="entry name" value="GDHRDH"/>
</dbReference>
<protein>
    <submittedName>
        <fullName evidence="5">Uncharacterized protein</fullName>
    </submittedName>
</protein>
<name>A0A8H7TT05_BIOOC</name>
<evidence type="ECO:0000256" key="4">
    <source>
        <dbReference type="RuleBase" id="RU000363"/>
    </source>
</evidence>
<dbReference type="InterPro" id="IPR020904">
    <property type="entry name" value="Sc_DH/Rdtase_CS"/>
</dbReference>
<dbReference type="PRINTS" id="PR00080">
    <property type="entry name" value="SDRFAMILY"/>
</dbReference>
<dbReference type="Pfam" id="PF00106">
    <property type="entry name" value="adh_short"/>
    <property type="match status" value="1"/>
</dbReference>
<reference evidence="5" key="1">
    <citation type="submission" date="2020-10" db="EMBL/GenBank/DDBJ databases">
        <title>High-Quality Genome Resource of Clonostachys rosea strain S41 by Oxford Nanopore Long-Read Sequencing.</title>
        <authorList>
            <person name="Wang H."/>
        </authorList>
    </citation>
    <scope>NUCLEOTIDE SEQUENCE</scope>
    <source>
        <strain evidence="5">S41</strain>
    </source>
</reference>
<evidence type="ECO:0000256" key="2">
    <source>
        <dbReference type="ARBA" id="ARBA00022857"/>
    </source>
</evidence>
<dbReference type="InterPro" id="IPR036291">
    <property type="entry name" value="NAD(P)-bd_dom_sf"/>
</dbReference>
<sequence length="286" mass="30634">MAPLVWFITGGNSGFGLLLAQHALAKGDTVIATARSVAKFPKALQTSSAVLKQIEMTASEAEISGIIDDIVEKHGRIDVLVNNAGFGHVGAVEEISSQEARYQFDVNFFGLYNFTRAAIPHMRKQGSGVIVQLSSGAGLLGGPGGAVYCASKFAVEGLTESMASELQPFGIRVHLVEPGIFRTNFLKPAAEGRNMGQKKEGYVDIGSAMGAIHGSQPGNPQLGVERIYELVTGTGMAAGLQDQLRMPMGSDCYGMLKKRRWLCSVRPLRSLKRSRPARIIRQTISA</sequence>
<dbReference type="InterPro" id="IPR051911">
    <property type="entry name" value="SDR_oxidoreductase"/>
</dbReference>
<comment type="caution">
    <text evidence="5">The sequence shown here is derived from an EMBL/GenBank/DDBJ whole genome shotgun (WGS) entry which is preliminary data.</text>
</comment>
<evidence type="ECO:0000313" key="6">
    <source>
        <dbReference type="Proteomes" id="UP000616885"/>
    </source>
</evidence>
<proteinExistence type="inferred from homology"/>
<keyword evidence="3" id="KW-0560">Oxidoreductase</keyword>
<organism evidence="5 6">
    <name type="scientific">Bionectria ochroleuca</name>
    <name type="common">Gliocladium roseum</name>
    <dbReference type="NCBI Taxonomy" id="29856"/>
    <lineage>
        <taxon>Eukaryota</taxon>
        <taxon>Fungi</taxon>
        <taxon>Dikarya</taxon>
        <taxon>Ascomycota</taxon>
        <taxon>Pezizomycotina</taxon>
        <taxon>Sordariomycetes</taxon>
        <taxon>Hypocreomycetidae</taxon>
        <taxon>Hypocreales</taxon>
        <taxon>Bionectriaceae</taxon>
        <taxon>Clonostachys</taxon>
    </lineage>
</organism>